<name>A0A1T5GA37_9SPHI</name>
<protein>
    <submittedName>
        <fullName evidence="3">3',5'-cyclic AMP phosphodiesterase CpdA</fullName>
    </submittedName>
</protein>
<dbReference type="InterPro" id="IPR029052">
    <property type="entry name" value="Metallo-depent_PP-like"/>
</dbReference>
<dbReference type="EMBL" id="FUZF01000023">
    <property type="protein sequence ID" value="SKC05245.1"/>
    <property type="molecule type" value="Genomic_DNA"/>
</dbReference>
<gene>
    <name evidence="3" type="ORF">SAMN05660841_03883</name>
</gene>
<evidence type="ECO:0000256" key="1">
    <source>
        <dbReference type="ARBA" id="ARBA00022729"/>
    </source>
</evidence>
<dbReference type="Proteomes" id="UP000190150">
    <property type="component" value="Unassembled WGS sequence"/>
</dbReference>
<evidence type="ECO:0000259" key="2">
    <source>
        <dbReference type="Pfam" id="PF00149"/>
    </source>
</evidence>
<dbReference type="PANTHER" id="PTHR22953:SF153">
    <property type="entry name" value="PURPLE ACID PHOSPHATASE"/>
    <property type="match status" value="1"/>
</dbReference>
<dbReference type="InterPro" id="IPR039331">
    <property type="entry name" value="PAPs-like"/>
</dbReference>
<dbReference type="SUPFAM" id="SSF56300">
    <property type="entry name" value="Metallo-dependent phosphatases"/>
    <property type="match status" value="1"/>
</dbReference>
<accession>A0A1T5GA37</accession>
<dbReference type="RefSeq" id="WP_079645532.1">
    <property type="nucleotide sequence ID" value="NZ_FUZF01000023.1"/>
</dbReference>
<dbReference type="AlphaFoldDB" id="A0A1T5GA37"/>
<sequence>MCFDPRIFSVLILSIFSMACFGQGLEHQQKNRDLKILLISDLNDAYGSVTYSTEVHRLVGRIKDINPDIILCGGDMVAGQKASLRRSQLDSMWSGFQAAVLEPIHQMNIPFGFTMGNHDASPNYKNDREAASAFWTAYKDQAKLTFVDDTHFPYYFSYLKNNILFLSWDASSSVIPDAVKSWMVTQLSSDYARKARGRIVLGHLPLYALVEAKNKPGEVIDDADATLAFFKDYSVDMYISGHQHAYFPGSKQQVTLLHSGCLGGGPRPLIGHDAPAYKSYAIIDIPKEGGMSKASILGFVAPDDRKLPLSALPREVTGFNGTVKRIDNSLTGEKLNLPKSPKNALAAKDIVPRLSSFDKEQREKVIAELFLEGNFPKFMRKLKRIDVTGMDEKGNKIDAYYYVMPDYLMLGTDADFVRLPIRPSTAQYIADSLGFVLSNSKICDAVYQQAKVKIEPLPLTEDREQFSSFIAHNARIERQRQGRKGLIAGIKKDVVSTEKLRGTKGKMALYGWHKLDGKPIQPVFTGHAEYYVDYSHGIRFVYPYLFVGKKKIAFDDALMNPSLRLLLTDENASSYYNYPW</sequence>
<dbReference type="OrthoDB" id="9809781at2"/>
<dbReference type="PROSITE" id="PS51257">
    <property type="entry name" value="PROKAR_LIPOPROTEIN"/>
    <property type="match status" value="1"/>
</dbReference>
<proteinExistence type="predicted"/>
<keyword evidence="4" id="KW-1185">Reference proteome</keyword>
<dbReference type="PANTHER" id="PTHR22953">
    <property type="entry name" value="ACID PHOSPHATASE RELATED"/>
    <property type="match status" value="1"/>
</dbReference>
<dbReference type="STRING" id="1513896.SAMN05660841_03883"/>
<organism evidence="3 4">
    <name type="scientific">Sphingobacterium nematocida</name>
    <dbReference type="NCBI Taxonomy" id="1513896"/>
    <lineage>
        <taxon>Bacteria</taxon>
        <taxon>Pseudomonadati</taxon>
        <taxon>Bacteroidota</taxon>
        <taxon>Sphingobacteriia</taxon>
        <taxon>Sphingobacteriales</taxon>
        <taxon>Sphingobacteriaceae</taxon>
        <taxon>Sphingobacterium</taxon>
    </lineage>
</organism>
<keyword evidence="1" id="KW-0732">Signal</keyword>
<evidence type="ECO:0000313" key="3">
    <source>
        <dbReference type="EMBL" id="SKC05245.1"/>
    </source>
</evidence>
<dbReference type="GO" id="GO:0003993">
    <property type="term" value="F:acid phosphatase activity"/>
    <property type="evidence" value="ECO:0007669"/>
    <property type="project" value="InterPro"/>
</dbReference>
<feature type="domain" description="Calcineurin-like phosphoesterase" evidence="2">
    <location>
        <begin position="34"/>
        <end position="246"/>
    </location>
</feature>
<reference evidence="4" key="1">
    <citation type="submission" date="2017-02" db="EMBL/GenBank/DDBJ databases">
        <authorList>
            <person name="Varghese N."/>
            <person name="Submissions S."/>
        </authorList>
    </citation>
    <scope>NUCLEOTIDE SEQUENCE [LARGE SCALE GENOMIC DNA]</scope>
    <source>
        <strain evidence="4">DSM 24091</strain>
    </source>
</reference>
<dbReference type="Pfam" id="PF00149">
    <property type="entry name" value="Metallophos"/>
    <property type="match status" value="1"/>
</dbReference>
<dbReference type="Gene3D" id="3.60.21.10">
    <property type="match status" value="1"/>
</dbReference>
<evidence type="ECO:0000313" key="4">
    <source>
        <dbReference type="Proteomes" id="UP000190150"/>
    </source>
</evidence>
<dbReference type="InterPro" id="IPR004843">
    <property type="entry name" value="Calcineurin-like_PHP"/>
</dbReference>